<organism evidence="1 2">
    <name type="scientific">Candidatus Giovannonibacteria bacterium GW2011_GWA1_44_25</name>
    <dbReference type="NCBI Taxonomy" id="1618645"/>
    <lineage>
        <taxon>Bacteria</taxon>
        <taxon>Candidatus Giovannoniibacteriota</taxon>
    </lineage>
</organism>
<gene>
    <name evidence="1" type="ORF">UW53_C0004G0076</name>
</gene>
<dbReference type="AlphaFoldDB" id="A0A0G1LJM9"/>
<reference evidence="1 2" key="1">
    <citation type="journal article" date="2015" name="Nature">
        <title>rRNA introns, odd ribosomes, and small enigmatic genomes across a large radiation of phyla.</title>
        <authorList>
            <person name="Brown C.T."/>
            <person name="Hug L.A."/>
            <person name="Thomas B.C."/>
            <person name="Sharon I."/>
            <person name="Castelle C.J."/>
            <person name="Singh A."/>
            <person name="Wilkins M.J."/>
            <person name="Williams K.H."/>
            <person name="Banfield J.F."/>
        </authorList>
    </citation>
    <scope>NUCLEOTIDE SEQUENCE [LARGE SCALE GENOMIC DNA]</scope>
</reference>
<name>A0A0G1LJM9_9BACT</name>
<comment type="caution">
    <text evidence="1">The sequence shown here is derived from an EMBL/GenBank/DDBJ whole genome shotgun (WGS) entry which is preliminary data.</text>
</comment>
<evidence type="ECO:0000313" key="1">
    <source>
        <dbReference type="EMBL" id="KKT60064.1"/>
    </source>
</evidence>
<evidence type="ECO:0008006" key="3">
    <source>
        <dbReference type="Google" id="ProtNLM"/>
    </source>
</evidence>
<proteinExistence type="predicted"/>
<dbReference type="Proteomes" id="UP000034087">
    <property type="component" value="Unassembled WGS sequence"/>
</dbReference>
<sequence>MDLNVYYKQKRRKAAVFKLAAFFLILSLAASAVFGLIRVFKAYNIQQVLTAYSFGLSKLPEAQVAAAPWLIFCPRYAEGFGEASLPARCSYVDTNGILSESAPYFSENPLPELIMDGLWDIKIGDRMVENGMIQFLNIFFGALKSIEAAPWRVAIANKDIKITLKEGWHILLSLNVPAEESAANLKLLLDKKIGKQRSKLEYIDLRFLDKAFYKLR</sequence>
<dbReference type="EMBL" id="LCIR01000004">
    <property type="protein sequence ID" value="KKT60064.1"/>
    <property type="molecule type" value="Genomic_DNA"/>
</dbReference>
<evidence type="ECO:0000313" key="2">
    <source>
        <dbReference type="Proteomes" id="UP000034087"/>
    </source>
</evidence>
<accession>A0A0G1LJM9</accession>
<protein>
    <recommendedName>
        <fullName evidence="3">POTRA domain-containing protein</fullName>
    </recommendedName>
</protein>